<dbReference type="Proteomes" id="UP000762676">
    <property type="component" value="Unassembled WGS sequence"/>
</dbReference>
<dbReference type="PRINTS" id="PR01705">
    <property type="entry name" value="TSP1REPEAT"/>
</dbReference>
<dbReference type="Gene3D" id="2.20.100.10">
    <property type="entry name" value="Thrombospondin type-1 (TSP1) repeat"/>
    <property type="match status" value="6"/>
</dbReference>
<evidence type="ECO:0000256" key="4">
    <source>
        <dbReference type="ARBA" id="ARBA00022729"/>
    </source>
</evidence>
<dbReference type="InterPro" id="IPR036383">
    <property type="entry name" value="TSP1_rpt_sf"/>
</dbReference>
<dbReference type="InterPro" id="IPR052065">
    <property type="entry name" value="Compl_asym_regulator"/>
</dbReference>
<evidence type="ECO:0000256" key="6">
    <source>
        <dbReference type="ARBA" id="ARBA00023157"/>
    </source>
</evidence>
<keyword evidence="7" id="KW-0325">Glycoprotein</keyword>
<dbReference type="SMART" id="SM00209">
    <property type="entry name" value="TSP1"/>
    <property type="match status" value="6"/>
</dbReference>
<dbReference type="PANTHER" id="PTHR22906:SF43">
    <property type="entry name" value="PROPERDIN"/>
    <property type="match status" value="1"/>
</dbReference>
<dbReference type="AlphaFoldDB" id="A0AAV4IUE9"/>
<evidence type="ECO:0000256" key="2">
    <source>
        <dbReference type="ARBA" id="ARBA00022525"/>
    </source>
</evidence>
<dbReference type="Pfam" id="PF00090">
    <property type="entry name" value="TSP_1"/>
    <property type="match status" value="6"/>
</dbReference>
<keyword evidence="2" id="KW-0964">Secreted</keyword>
<dbReference type="GO" id="GO:0005576">
    <property type="term" value="C:extracellular region"/>
    <property type="evidence" value="ECO:0007669"/>
    <property type="project" value="UniProtKB-SubCell"/>
</dbReference>
<evidence type="ECO:0000256" key="7">
    <source>
        <dbReference type="ARBA" id="ARBA00023180"/>
    </source>
</evidence>
<dbReference type="FunFam" id="2.20.100.10:FF:000067">
    <property type="entry name" value="Hemicentin 1"/>
    <property type="match status" value="1"/>
</dbReference>
<keyword evidence="3" id="KW-0245">EGF-like domain</keyword>
<evidence type="ECO:0000256" key="5">
    <source>
        <dbReference type="ARBA" id="ARBA00022737"/>
    </source>
</evidence>
<dbReference type="SUPFAM" id="SSF82895">
    <property type="entry name" value="TSP-1 type 1 repeat"/>
    <property type="match status" value="6"/>
</dbReference>
<keyword evidence="4" id="KW-0732">Signal</keyword>
<evidence type="ECO:0000256" key="3">
    <source>
        <dbReference type="ARBA" id="ARBA00022536"/>
    </source>
</evidence>
<organism evidence="8 9">
    <name type="scientific">Elysia marginata</name>
    <dbReference type="NCBI Taxonomy" id="1093978"/>
    <lineage>
        <taxon>Eukaryota</taxon>
        <taxon>Metazoa</taxon>
        <taxon>Spiralia</taxon>
        <taxon>Lophotrochozoa</taxon>
        <taxon>Mollusca</taxon>
        <taxon>Gastropoda</taxon>
        <taxon>Heterobranchia</taxon>
        <taxon>Euthyneura</taxon>
        <taxon>Panpulmonata</taxon>
        <taxon>Sacoglossa</taxon>
        <taxon>Placobranchoidea</taxon>
        <taxon>Plakobranchidae</taxon>
        <taxon>Elysia</taxon>
    </lineage>
</organism>
<keyword evidence="6" id="KW-1015">Disulfide bond</keyword>
<comment type="subcellular location">
    <subcellularLocation>
        <location evidence="1">Secreted</location>
    </subcellularLocation>
</comment>
<feature type="non-terminal residue" evidence="8">
    <location>
        <position position="358"/>
    </location>
</feature>
<evidence type="ECO:0000313" key="9">
    <source>
        <dbReference type="Proteomes" id="UP000762676"/>
    </source>
</evidence>
<accession>A0AAV4IUE9</accession>
<dbReference type="PROSITE" id="PS50092">
    <property type="entry name" value="TSP1"/>
    <property type="match status" value="6"/>
</dbReference>
<dbReference type="FunFam" id="2.20.100.10:FF:000001">
    <property type="entry name" value="semaphorin-5A isoform X1"/>
    <property type="match status" value="4"/>
</dbReference>
<dbReference type="PANTHER" id="PTHR22906">
    <property type="entry name" value="PROPERDIN"/>
    <property type="match status" value="1"/>
</dbReference>
<comment type="caution">
    <text evidence="8">The sequence shown here is derived from an EMBL/GenBank/DDBJ whole genome shotgun (WGS) entry which is preliminary data.</text>
</comment>
<gene>
    <name evidence="8" type="ORF">ElyMa_003154100</name>
</gene>
<dbReference type="EMBL" id="BMAT01006498">
    <property type="protein sequence ID" value="GFS14074.1"/>
    <property type="molecule type" value="Genomic_DNA"/>
</dbReference>
<reference evidence="8 9" key="1">
    <citation type="journal article" date="2021" name="Elife">
        <title>Chloroplast acquisition without the gene transfer in kleptoplastic sea slugs, Plakobranchus ocellatus.</title>
        <authorList>
            <person name="Maeda T."/>
            <person name="Takahashi S."/>
            <person name="Yoshida T."/>
            <person name="Shimamura S."/>
            <person name="Takaki Y."/>
            <person name="Nagai Y."/>
            <person name="Toyoda A."/>
            <person name="Suzuki Y."/>
            <person name="Arimoto A."/>
            <person name="Ishii H."/>
            <person name="Satoh N."/>
            <person name="Nishiyama T."/>
            <person name="Hasebe M."/>
            <person name="Maruyama T."/>
            <person name="Minagawa J."/>
            <person name="Obokata J."/>
            <person name="Shigenobu S."/>
        </authorList>
    </citation>
    <scope>NUCLEOTIDE SEQUENCE [LARGE SCALE GENOMIC DNA]</scope>
</reference>
<evidence type="ECO:0000313" key="8">
    <source>
        <dbReference type="EMBL" id="GFS14074.1"/>
    </source>
</evidence>
<evidence type="ECO:0000256" key="1">
    <source>
        <dbReference type="ARBA" id="ARBA00004613"/>
    </source>
</evidence>
<proteinExistence type="predicted"/>
<keyword evidence="5" id="KW-0677">Repeat</keyword>
<name>A0AAV4IUE9_9GAST</name>
<dbReference type="InterPro" id="IPR000884">
    <property type="entry name" value="TSP1_rpt"/>
</dbReference>
<protein>
    <submittedName>
        <fullName evidence="8">Hemicentin-1</fullName>
    </submittedName>
</protein>
<sequence>MLQLKGKYLDGNWSEWQSWSACSVSCGSGRRTRIRKCDDPPRTSCGKPCPGDAEQAEFCYNAGTDGNWGQWGAWSACSMSCGPGERTRRRVCDSPAPDGCGFPCMGPDRDKELCNDKECCVDGNWGFWQSWSSCSVTCGRGERQRERLCDNPPANYCGRSCQGRSNDVESCDSGRDCCVDGNWGAWTAWSDCTATCGESLRRRTRECNNPSPNECGRPCPGEDAEVKTDQCGPPTIDGNWSPWGSWSPCSETCGVGSRTRARRCRNPPPNACGRRCSGVSDDLQTCIGSSDNCECELREWAAWGPWGSCSETCGYGVRERSRECAVMKEGRDCGFGQGSCKEGPSTEVGQCLDSPDCY</sequence>
<keyword evidence="9" id="KW-1185">Reference proteome</keyword>